<accession>A0A0W8E324</accession>
<evidence type="ECO:0000256" key="14">
    <source>
        <dbReference type="ARBA" id="ARBA00022840"/>
    </source>
</evidence>
<dbReference type="GO" id="GO:0003919">
    <property type="term" value="F:FMN adenylyltransferase activity"/>
    <property type="evidence" value="ECO:0007669"/>
    <property type="project" value="UniProtKB-EC"/>
</dbReference>
<evidence type="ECO:0000256" key="2">
    <source>
        <dbReference type="ARBA" id="ARBA00005201"/>
    </source>
</evidence>
<evidence type="ECO:0000313" key="17">
    <source>
        <dbReference type="EMBL" id="KUG02889.1"/>
    </source>
</evidence>
<dbReference type="InterPro" id="IPR002606">
    <property type="entry name" value="Riboflavin_kinase_bac"/>
</dbReference>
<gene>
    <name evidence="17" type="ORF">ASZ90_019729</name>
</gene>
<keyword evidence="9 17" id="KW-0808">Transferase</keyword>
<dbReference type="UniPathway" id="UPA00277">
    <property type="reaction ID" value="UER00407"/>
</dbReference>
<dbReference type="EC" id="2.7.1.26" evidence="4"/>
<dbReference type="PIRSF" id="PIRSF004491">
    <property type="entry name" value="FAD_Synth"/>
    <property type="match status" value="1"/>
</dbReference>
<evidence type="ECO:0000256" key="12">
    <source>
        <dbReference type="ARBA" id="ARBA00022777"/>
    </source>
</evidence>
<evidence type="ECO:0000256" key="15">
    <source>
        <dbReference type="ARBA" id="ARBA00023268"/>
    </source>
</evidence>
<dbReference type="SUPFAM" id="SSF52374">
    <property type="entry name" value="Nucleotidylyl transferase"/>
    <property type="match status" value="1"/>
</dbReference>
<dbReference type="SMART" id="SM00904">
    <property type="entry name" value="Flavokinase"/>
    <property type="match status" value="1"/>
</dbReference>
<dbReference type="NCBIfam" id="TIGR00083">
    <property type="entry name" value="ribF"/>
    <property type="match status" value="1"/>
</dbReference>
<dbReference type="Gene3D" id="3.40.50.620">
    <property type="entry name" value="HUPs"/>
    <property type="match status" value="1"/>
</dbReference>
<dbReference type="NCBIfam" id="NF004160">
    <property type="entry name" value="PRK05627.1-3"/>
    <property type="match status" value="1"/>
</dbReference>
<dbReference type="EMBL" id="LNQE01001902">
    <property type="protein sequence ID" value="KUG02889.1"/>
    <property type="molecule type" value="Genomic_DNA"/>
</dbReference>
<dbReference type="InterPro" id="IPR014729">
    <property type="entry name" value="Rossmann-like_a/b/a_fold"/>
</dbReference>
<comment type="similarity">
    <text evidence="3">Belongs to the RibF family.</text>
</comment>
<dbReference type="GO" id="GO:0005524">
    <property type="term" value="F:ATP binding"/>
    <property type="evidence" value="ECO:0007669"/>
    <property type="project" value="UniProtKB-KW"/>
</dbReference>
<dbReference type="GO" id="GO:0008531">
    <property type="term" value="F:riboflavin kinase activity"/>
    <property type="evidence" value="ECO:0007669"/>
    <property type="project" value="UniProtKB-EC"/>
</dbReference>
<keyword evidence="11" id="KW-0547">Nucleotide-binding</keyword>
<keyword evidence="10 17" id="KW-0548">Nucleotidyltransferase</keyword>
<name>A0A0W8E324_9ZZZZ</name>
<dbReference type="CDD" id="cd02064">
    <property type="entry name" value="FAD_synthetase_N"/>
    <property type="match status" value="1"/>
</dbReference>
<organism evidence="17">
    <name type="scientific">hydrocarbon metagenome</name>
    <dbReference type="NCBI Taxonomy" id="938273"/>
    <lineage>
        <taxon>unclassified sequences</taxon>
        <taxon>metagenomes</taxon>
        <taxon>ecological metagenomes</taxon>
    </lineage>
</organism>
<evidence type="ECO:0000256" key="5">
    <source>
        <dbReference type="ARBA" id="ARBA00012393"/>
    </source>
</evidence>
<evidence type="ECO:0000259" key="16">
    <source>
        <dbReference type="SMART" id="SM00904"/>
    </source>
</evidence>
<dbReference type="GO" id="GO:0006747">
    <property type="term" value="P:FAD biosynthetic process"/>
    <property type="evidence" value="ECO:0007669"/>
    <property type="project" value="UniProtKB-UniPathway"/>
</dbReference>
<evidence type="ECO:0000256" key="1">
    <source>
        <dbReference type="ARBA" id="ARBA00004726"/>
    </source>
</evidence>
<dbReference type="NCBIfam" id="NF004162">
    <property type="entry name" value="PRK05627.1-5"/>
    <property type="match status" value="1"/>
</dbReference>
<dbReference type="EC" id="2.7.7.2" evidence="5"/>
<keyword evidence="7" id="KW-0285">Flavoprotein</keyword>
<sequence length="321" mass="35852">MKVIREIDNFIKTSEPVYLALGNFDGVHTGHQKLINSLVQKAKPNKGMAAAFIFEPHPIQVLNPAKAPDLLNTADIKAELLEKMGIDILIYNTFSSEIAKCSPEQFVREFLVGRLAVQEVFVGFNYSFGHKGAGTPELLKEFGKKYGFEVNIIPSVELEHTAVSSTRVRKMLDHGDIKKAHELLGYYPILEGIIIEEEHRGTAIGFPTANLLVEKGIQKPAKGVYAAFATLEGEKYRAVVNIGSKPTFHEEYPISIEAHIIDFNQNIYGKRLRLHFVDRIRDEMKFAGIEELVKQISADRTAAYEILLASSGQFYISNGVC</sequence>
<dbReference type="Pfam" id="PF06574">
    <property type="entry name" value="FAD_syn"/>
    <property type="match status" value="1"/>
</dbReference>
<evidence type="ECO:0000256" key="3">
    <source>
        <dbReference type="ARBA" id="ARBA00010214"/>
    </source>
</evidence>
<keyword evidence="15" id="KW-0511">Multifunctional enzyme</keyword>
<dbReference type="PANTHER" id="PTHR22749">
    <property type="entry name" value="RIBOFLAVIN KINASE/FMN ADENYLYLTRANSFERASE"/>
    <property type="match status" value="1"/>
</dbReference>
<evidence type="ECO:0000256" key="4">
    <source>
        <dbReference type="ARBA" id="ARBA00012105"/>
    </source>
</evidence>
<keyword evidence="13" id="KW-0274">FAD</keyword>
<comment type="pathway">
    <text evidence="2">Cofactor biosynthesis; FMN biosynthesis; FMN from riboflavin (ATP route): step 1/1.</text>
</comment>
<dbReference type="SUPFAM" id="SSF82114">
    <property type="entry name" value="Riboflavin kinase-like"/>
    <property type="match status" value="1"/>
</dbReference>
<dbReference type="UniPathway" id="UPA00276">
    <property type="reaction ID" value="UER00406"/>
</dbReference>
<dbReference type="GO" id="GO:0009398">
    <property type="term" value="P:FMN biosynthetic process"/>
    <property type="evidence" value="ECO:0007669"/>
    <property type="project" value="UniProtKB-UniPathway"/>
</dbReference>
<comment type="pathway">
    <text evidence="1">Cofactor biosynthesis; FAD biosynthesis; FAD from FMN: step 1/1.</text>
</comment>
<dbReference type="Gene3D" id="2.40.30.30">
    <property type="entry name" value="Riboflavin kinase-like"/>
    <property type="match status" value="1"/>
</dbReference>
<dbReference type="Pfam" id="PF01687">
    <property type="entry name" value="Flavokinase"/>
    <property type="match status" value="1"/>
</dbReference>
<dbReference type="FunFam" id="3.40.50.620:FF:000021">
    <property type="entry name" value="Riboflavin biosynthesis protein"/>
    <property type="match status" value="1"/>
</dbReference>
<dbReference type="InterPro" id="IPR015864">
    <property type="entry name" value="FAD_synthase"/>
</dbReference>
<dbReference type="InterPro" id="IPR023468">
    <property type="entry name" value="Riboflavin_kinase"/>
</dbReference>
<evidence type="ECO:0000256" key="9">
    <source>
        <dbReference type="ARBA" id="ARBA00022679"/>
    </source>
</evidence>
<protein>
    <recommendedName>
        <fullName evidence="6">Bifunctional riboflavin kinase/FMN adenylyltransferase</fullName>
        <ecNumber evidence="4">2.7.1.26</ecNumber>
        <ecNumber evidence="5">2.7.7.2</ecNumber>
    </recommendedName>
</protein>
<keyword evidence="14" id="KW-0067">ATP-binding</keyword>
<evidence type="ECO:0000256" key="11">
    <source>
        <dbReference type="ARBA" id="ARBA00022741"/>
    </source>
</evidence>
<evidence type="ECO:0000256" key="6">
    <source>
        <dbReference type="ARBA" id="ARBA00018483"/>
    </source>
</evidence>
<keyword evidence="8" id="KW-0288">FMN</keyword>
<evidence type="ECO:0000256" key="7">
    <source>
        <dbReference type="ARBA" id="ARBA00022630"/>
    </source>
</evidence>
<keyword evidence="12 17" id="KW-0418">Kinase</keyword>
<evidence type="ECO:0000256" key="10">
    <source>
        <dbReference type="ARBA" id="ARBA00022695"/>
    </source>
</evidence>
<evidence type="ECO:0000256" key="8">
    <source>
        <dbReference type="ARBA" id="ARBA00022643"/>
    </source>
</evidence>
<dbReference type="AlphaFoldDB" id="A0A0W8E324"/>
<dbReference type="GO" id="GO:0009231">
    <property type="term" value="P:riboflavin biosynthetic process"/>
    <property type="evidence" value="ECO:0007669"/>
    <property type="project" value="InterPro"/>
</dbReference>
<dbReference type="InterPro" id="IPR023465">
    <property type="entry name" value="Riboflavin_kinase_dom_sf"/>
</dbReference>
<reference evidence="17" key="1">
    <citation type="journal article" date="2015" name="Proc. Natl. Acad. Sci. U.S.A.">
        <title>Networks of energetic and metabolic interactions define dynamics in microbial communities.</title>
        <authorList>
            <person name="Embree M."/>
            <person name="Liu J.K."/>
            <person name="Al-Bassam M.M."/>
            <person name="Zengler K."/>
        </authorList>
    </citation>
    <scope>NUCLEOTIDE SEQUENCE</scope>
</reference>
<dbReference type="PANTHER" id="PTHR22749:SF6">
    <property type="entry name" value="RIBOFLAVIN KINASE"/>
    <property type="match status" value="1"/>
</dbReference>
<feature type="domain" description="Riboflavin kinase" evidence="16">
    <location>
        <begin position="183"/>
        <end position="308"/>
    </location>
</feature>
<proteinExistence type="inferred from homology"/>
<comment type="caution">
    <text evidence="17">The sequence shown here is derived from an EMBL/GenBank/DDBJ whole genome shotgun (WGS) entry which is preliminary data.</text>
</comment>
<dbReference type="InterPro" id="IPR015865">
    <property type="entry name" value="Riboflavin_kinase_bac/euk"/>
</dbReference>
<evidence type="ECO:0000256" key="13">
    <source>
        <dbReference type="ARBA" id="ARBA00022827"/>
    </source>
</evidence>